<dbReference type="Pfam" id="PF08423">
    <property type="entry name" value="Rad51"/>
    <property type="match status" value="1"/>
</dbReference>
<dbReference type="GO" id="GO:0000794">
    <property type="term" value="C:condensed nuclear chromosome"/>
    <property type="evidence" value="ECO:0007669"/>
    <property type="project" value="TreeGrafter"/>
</dbReference>
<dbReference type="InterPro" id="IPR013632">
    <property type="entry name" value="Rad51_C"/>
</dbReference>
<dbReference type="GO" id="GO:0006312">
    <property type="term" value="P:mitotic recombination"/>
    <property type="evidence" value="ECO:0007669"/>
    <property type="project" value="TreeGrafter"/>
</dbReference>
<reference evidence="2 3" key="1">
    <citation type="journal article" date="2016" name="Mol. Biol. Evol.">
        <title>Comparative Genomics of Early-Diverging Mushroom-Forming Fungi Provides Insights into the Origins of Lignocellulose Decay Capabilities.</title>
        <authorList>
            <person name="Nagy L.G."/>
            <person name="Riley R."/>
            <person name="Tritt A."/>
            <person name="Adam C."/>
            <person name="Daum C."/>
            <person name="Floudas D."/>
            <person name="Sun H."/>
            <person name="Yadav J.S."/>
            <person name="Pangilinan J."/>
            <person name="Larsson K.H."/>
            <person name="Matsuura K."/>
            <person name="Barry K."/>
            <person name="Labutti K."/>
            <person name="Kuo R."/>
            <person name="Ohm R.A."/>
            <person name="Bhattacharya S.S."/>
            <person name="Shirouzu T."/>
            <person name="Yoshinaga Y."/>
            <person name="Martin F.M."/>
            <person name="Grigoriev I.V."/>
            <person name="Hibbett D.S."/>
        </authorList>
    </citation>
    <scope>NUCLEOTIDE SEQUENCE [LARGE SCALE GENOMIC DNA]</scope>
    <source>
        <strain evidence="2 3">HHB12733</strain>
    </source>
</reference>
<gene>
    <name evidence="2" type="ORF">CALCODRAFT_59724</name>
</gene>
<sequence>MELIQDLACRFAEEKMYRLLIVDSILALFRTDYSGRGELSERQQKVGFALIPSRTVLNPLLAWSGESNVVTPAGKQGLAAICKMLSRLVKLSEEFNVRIAWLHVSGVLISALDCHPSDESSPVRPGRGHDFCPWRCPEADRWTRAVACIYDENLFAQRSRGRASC</sequence>
<proteinExistence type="predicted"/>
<evidence type="ECO:0000313" key="2">
    <source>
        <dbReference type="EMBL" id="KZT61097.1"/>
    </source>
</evidence>
<dbReference type="GO" id="GO:0000150">
    <property type="term" value="F:DNA strand exchange activity"/>
    <property type="evidence" value="ECO:0007669"/>
    <property type="project" value="TreeGrafter"/>
</dbReference>
<dbReference type="GO" id="GO:0000730">
    <property type="term" value="P:DNA recombinase assembly"/>
    <property type="evidence" value="ECO:0007669"/>
    <property type="project" value="TreeGrafter"/>
</dbReference>
<keyword evidence="3" id="KW-1185">Reference proteome</keyword>
<dbReference type="Gene3D" id="3.40.50.300">
    <property type="entry name" value="P-loop containing nucleotide triphosphate hydrolases"/>
    <property type="match status" value="1"/>
</dbReference>
<evidence type="ECO:0000259" key="1">
    <source>
        <dbReference type="Pfam" id="PF08423"/>
    </source>
</evidence>
<dbReference type="GO" id="GO:0070192">
    <property type="term" value="P:chromosome organization involved in meiotic cell cycle"/>
    <property type="evidence" value="ECO:0007669"/>
    <property type="project" value="TreeGrafter"/>
</dbReference>
<organism evidence="2 3">
    <name type="scientific">Calocera cornea HHB12733</name>
    <dbReference type="NCBI Taxonomy" id="1353952"/>
    <lineage>
        <taxon>Eukaryota</taxon>
        <taxon>Fungi</taxon>
        <taxon>Dikarya</taxon>
        <taxon>Basidiomycota</taxon>
        <taxon>Agaricomycotina</taxon>
        <taxon>Dacrymycetes</taxon>
        <taxon>Dacrymycetales</taxon>
        <taxon>Dacrymycetaceae</taxon>
        <taxon>Calocera</taxon>
    </lineage>
</organism>
<dbReference type="GO" id="GO:0008094">
    <property type="term" value="F:ATP-dependent activity, acting on DNA"/>
    <property type="evidence" value="ECO:0007669"/>
    <property type="project" value="TreeGrafter"/>
</dbReference>
<dbReference type="STRING" id="1353952.A0A165IXD3"/>
<feature type="domain" description="Rad51-like C-terminal" evidence="1">
    <location>
        <begin position="1"/>
        <end position="48"/>
    </location>
</feature>
<dbReference type="InParanoid" id="A0A165IXD3"/>
<evidence type="ECO:0000313" key="3">
    <source>
        <dbReference type="Proteomes" id="UP000076842"/>
    </source>
</evidence>
<dbReference type="EMBL" id="KV423926">
    <property type="protein sequence ID" value="KZT61097.1"/>
    <property type="molecule type" value="Genomic_DNA"/>
</dbReference>
<dbReference type="GO" id="GO:0003697">
    <property type="term" value="F:single-stranded DNA binding"/>
    <property type="evidence" value="ECO:0007669"/>
    <property type="project" value="TreeGrafter"/>
</dbReference>
<dbReference type="PANTHER" id="PTHR22942:SF30">
    <property type="entry name" value="MEIOTIC RECOMBINATION PROTEIN DMC1_LIM15 HOMOLOG"/>
    <property type="match status" value="1"/>
</dbReference>
<name>A0A165IXD3_9BASI</name>
<accession>A0A165IXD3</accession>
<dbReference type="GO" id="GO:0007131">
    <property type="term" value="P:reciprocal meiotic recombination"/>
    <property type="evidence" value="ECO:0007669"/>
    <property type="project" value="TreeGrafter"/>
</dbReference>
<dbReference type="GO" id="GO:0003690">
    <property type="term" value="F:double-stranded DNA binding"/>
    <property type="evidence" value="ECO:0007669"/>
    <property type="project" value="TreeGrafter"/>
</dbReference>
<protein>
    <submittedName>
        <fullName evidence="2">Rad51-domain-containing protein</fullName>
    </submittedName>
</protein>
<dbReference type="InterPro" id="IPR027417">
    <property type="entry name" value="P-loop_NTPase"/>
</dbReference>
<dbReference type="OrthoDB" id="10251254at2759"/>
<dbReference type="GO" id="GO:0042148">
    <property type="term" value="P:DNA strand invasion"/>
    <property type="evidence" value="ECO:0007669"/>
    <property type="project" value="TreeGrafter"/>
</dbReference>
<dbReference type="Proteomes" id="UP000076842">
    <property type="component" value="Unassembled WGS sequence"/>
</dbReference>
<dbReference type="PANTHER" id="PTHR22942">
    <property type="entry name" value="RECA/RAD51/RADA DNA STRAND-PAIRING FAMILY MEMBER"/>
    <property type="match status" value="1"/>
</dbReference>
<dbReference type="AlphaFoldDB" id="A0A165IXD3"/>